<dbReference type="EMBL" id="CARXXK010000003">
    <property type="protein sequence ID" value="CAI6361506.1"/>
    <property type="molecule type" value="Genomic_DNA"/>
</dbReference>
<protein>
    <submittedName>
        <fullName evidence="2">Uncharacterized protein</fullName>
    </submittedName>
</protein>
<feature type="region of interest" description="Disordered" evidence="1">
    <location>
        <begin position="69"/>
        <end position="94"/>
    </location>
</feature>
<dbReference type="AlphaFoldDB" id="A0AAV0X155"/>
<reference evidence="2 3" key="1">
    <citation type="submission" date="2023-01" db="EMBL/GenBank/DDBJ databases">
        <authorList>
            <person name="Whitehead M."/>
        </authorList>
    </citation>
    <scope>NUCLEOTIDE SEQUENCE [LARGE SCALE GENOMIC DNA]</scope>
</reference>
<name>A0AAV0X155_9HEMI</name>
<keyword evidence="3" id="KW-1185">Reference proteome</keyword>
<evidence type="ECO:0000313" key="3">
    <source>
        <dbReference type="Proteomes" id="UP001160148"/>
    </source>
</evidence>
<evidence type="ECO:0000313" key="2">
    <source>
        <dbReference type="EMBL" id="CAI6361506.1"/>
    </source>
</evidence>
<evidence type="ECO:0000256" key="1">
    <source>
        <dbReference type="SAM" id="MobiDB-lite"/>
    </source>
</evidence>
<proteinExistence type="predicted"/>
<sequence length="105" mass="11735">MNIKDILVMDGDEGSMDNHGSDVIIINNNNNNDNCSDNDNAKRSKREIVEDGGSLSPLQLQHHDNGVYLRHRHGNDRPDEPEDEDLRQSDDEVRVSAAAISNDLL</sequence>
<comment type="caution">
    <text evidence="2">The sequence shown here is derived from an EMBL/GenBank/DDBJ whole genome shotgun (WGS) entry which is preliminary data.</text>
</comment>
<gene>
    <name evidence="2" type="ORF">MEUPH1_LOCUS16679</name>
</gene>
<accession>A0AAV0X155</accession>
<organism evidence="2 3">
    <name type="scientific">Macrosiphum euphorbiae</name>
    <name type="common">potato aphid</name>
    <dbReference type="NCBI Taxonomy" id="13131"/>
    <lineage>
        <taxon>Eukaryota</taxon>
        <taxon>Metazoa</taxon>
        <taxon>Ecdysozoa</taxon>
        <taxon>Arthropoda</taxon>
        <taxon>Hexapoda</taxon>
        <taxon>Insecta</taxon>
        <taxon>Pterygota</taxon>
        <taxon>Neoptera</taxon>
        <taxon>Paraneoptera</taxon>
        <taxon>Hemiptera</taxon>
        <taxon>Sternorrhyncha</taxon>
        <taxon>Aphidomorpha</taxon>
        <taxon>Aphidoidea</taxon>
        <taxon>Aphididae</taxon>
        <taxon>Macrosiphini</taxon>
        <taxon>Macrosiphum</taxon>
    </lineage>
</organism>
<dbReference type="Proteomes" id="UP001160148">
    <property type="component" value="Unassembled WGS sequence"/>
</dbReference>